<gene>
    <name evidence="1" type="ORF">CDG60_14990</name>
</gene>
<keyword evidence="1" id="KW-0808">Transferase</keyword>
<dbReference type="Proteomes" id="UP000263753">
    <property type="component" value="Chromosome"/>
</dbReference>
<protein>
    <submittedName>
        <fullName evidence="1">Adenylate kinase</fullName>
    </submittedName>
</protein>
<organism evidence="1 2">
    <name type="scientific">Acinetobacter chinensis</name>
    <dbReference type="NCBI Taxonomy" id="2004650"/>
    <lineage>
        <taxon>Bacteria</taxon>
        <taxon>Pseudomonadati</taxon>
        <taxon>Pseudomonadota</taxon>
        <taxon>Gammaproteobacteria</taxon>
        <taxon>Moraxellales</taxon>
        <taxon>Moraxellaceae</taxon>
        <taxon>Acinetobacter</taxon>
    </lineage>
</organism>
<dbReference type="RefSeq" id="WP_087513114.1">
    <property type="nucleotide sequence ID" value="NZ_CP032134.1"/>
</dbReference>
<name>A0A3B7M763_9GAMM</name>
<dbReference type="GO" id="GO:0016301">
    <property type="term" value="F:kinase activity"/>
    <property type="evidence" value="ECO:0007669"/>
    <property type="project" value="UniProtKB-KW"/>
</dbReference>
<accession>A0A3B7M763</accession>
<sequence length="181" mass="21512">MKYINVVGTSASGKSTFARQLSKKLHLAYIELDDLLWMDNWQETPDPVFFKKIQDAIVQAHTDPEYQGYVIDGNYSRTTHITWKEVDTIIWLDLPFSLNLYQSVRRAFGRAMSQQPFWKNSDNTESFRRMFSRDSIVLWMIKTHSKNRVKYMQMMTDPQYAHLHFVRLTSRKMLKTYLANI</sequence>
<dbReference type="Gene3D" id="3.40.50.300">
    <property type="entry name" value="P-loop containing nucleotide triphosphate hydrolases"/>
    <property type="match status" value="1"/>
</dbReference>
<evidence type="ECO:0000313" key="2">
    <source>
        <dbReference type="Proteomes" id="UP000263753"/>
    </source>
</evidence>
<proteinExistence type="predicted"/>
<dbReference type="InterPro" id="IPR027417">
    <property type="entry name" value="P-loop_NTPase"/>
</dbReference>
<reference evidence="2" key="1">
    <citation type="submission" date="2018-09" db="EMBL/GenBank/DDBJ databases">
        <title>The complete genome of Acinetobacter sp. strain WCHAc010005.</title>
        <authorList>
            <person name="Hu Y."/>
            <person name="Long H."/>
            <person name="Feng Y."/>
            <person name="Zong Z."/>
        </authorList>
    </citation>
    <scope>NUCLEOTIDE SEQUENCE [LARGE SCALE GENOMIC DNA]</scope>
    <source>
        <strain evidence="2">WCHAc010005</strain>
    </source>
</reference>
<dbReference type="AlphaFoldDB" id="A0A3B7M763"/>
<dbReference type="PANTHER" id="PTHR37816:SF1">
    <property type="entry name" value="TOXIN"/>
    <property type="match status" value="1"/>
</dbReference>
<dbReference type="InterPro" id="IPR052922">
    <property type="entry name" value="Cytidylate_Kinase-2"/>
</dbReference>
<dbReference type="KEGG" id="achi:CDG60_14990"/>
<dbReference type="EMBL" id="CP032134">
    <property type="protein sequence ID" value="AXY58513.1"/>
    <property type="molecule type" value="Genomic_DNA"/>
</dbReference>
<keyword evidence="1" id="KW-0418">Kinase</keyword>
<dbReference type="PANTHER" id="PTHR37816">
    <property type="entry name" value="YALI0E33011P"/>
    <property type="match status" value="1"/>
</dbReference>
<dbReference type="SUPFAM" id="SSF52540">
    <property type="entry name" value="P-loop containing nucleoside triphosphate hydrolases"/>
    <property type="match status" value="1"/>
</dbReference>
<evidence type="ECO:0000313" key="1">
    <source>
        <dbReference type="EMBL" id="AXY58513.1"/>
    </source>
</evidence>